<dbReference type="GO" id="GO:0005737">
    <property type="term" value="C:cytoplasm"/>
    <property type="evidence" value="ECO:0007669"/>
    <property type="project" value="TreeGrafter"/>
</dbReference>
<accession>A0A2K0THR1</accession>
<dbReference type="InterPro" id="IPR001509">
    <property type="entry name" value="Epimerase_deHydtase"/>
</dbReference>
<evidence type="ECO:0000313" key="4">
    <source>
        <dbReference type="Proteomes" id="UP000236546"/>
    </source>
</evidence>
<name>A0A2K0THR1_9HYPO</name>
<gene>
    <name evidence="3" type="ORF">TGAMA5MH_03109</name>
</gene>
<evidence type="ECO:0008006" key="5">
    <source>
        <dbReference type="Google" id="ProtNLM"/>
    </source>
</evidence>
<dbReference type="AlphaFoldDB" id="A0A2K0THR1"/>
<dbReference type="InterPro" id="IPR008030">
    <property type="entry name" value="NmrA-like"/>
</dbReference>
<proteinExistence type="predicted"/>
<evidence type="ECO:0000313" key="3">
    <source>
        <dbReference type="EMBL" id="PNP45060.1"/>
    </source>
</evidence>
<organism evidence="3 4">
    <name type="scientific">Trichoderma gamsii</name>
    <dbReference type="NCBI Taxonomy" id="398673"/>
    <lineage>
        <taxon>Eukaryota</taxon>
        <taxon>Fungi</taxon>
        <taxon>Dikarya</taxon>
        <taxon>Ascomycota</taxon>
        <taxon>Pezizomycotina</taxon>
        <taxon>Sordariomycetes</taxon>
        <taxon>Hypocreomycetidae</taxon>
        <taxon>Hypocreales</taxon>
        <taxon>Hypocreaceae</taxon>
        <taxon>Trichoderma</taxon>
    </lineage>
</organism>
<dbReference type="PANTHER" id="PTHR48079">
    <property type="entry name" value="PROTEIN YEEZ"/>
    <property type="match status" value="1"/>
</dbReference>
<dbReference type="PANTHER" id="PTHR48079:SF6">
    <property type="entry name" value="NAD(P)-BINDING DOMAIN-CONTAINING PROTEIN-RELATED"/>
    <property type="match status" value="1"/>
</dbReference>
<reference evidence="3 4" key="1">
    <citation type="submission" date="2017-02" db="EMBL/GenBank/DDBJ databases">
        <title>Genomes of Trichoderma spp. with biocontrol activity.</title>
        <authorList>
            <person name="Gardiner D."/>
            <person name="Kazan K."/>
            <person name="Vos C."/>
            <person name="Harvey P."/>
        </authorList>
    </citation>
    <scope>NUCLEOTIDE SEQUENCE [LARGE SCALE GENOMIC DNA]</scope>
    <source>
        <strain evidence="3 4">A5MH</strain>
    </source>
</reference>
<evidence type="ECO:0000259" key="1">
    <source>
        <dbReference type="Pfam" id="PF01370"/>
    </source>
</evidence>
<dbReference type="GO" id="GO:0004029">
    <property type="term" value="F:aldehyde dehydrogenase (NAD+) activity"/>
    <property type="evidence" value="ECO:0007669"/>
    <property type="project" value="TreeGrafter"/>
</dbReference>
<dbReference type="OrthoDB" id="2130169at2759"/>
<feature type="domain" description="NAD-dependent epimerase/dehydratase" evidence="1">
    <location>
        <begin position="147"/>
        <end position="231"/>
    </location>
</feature>
<dbReference type="Proteomes" id="UP000236546">
    <property type="component" value="Unassembled WGS sequence"/>
</dbReference>
<feature type="domain" description="NmrA-like" evidence="2">
    <location>
        <begin position="6"/>
        <end position="76"/>
    </location>
</feature>
<evidence type="ECO:0000259" key="2">
    <source>
        <dbReference type="Pfam" id="PF05368"/>
    </source>
</evidence>
<protein>
    <recommendedName>
        <fullName evidence="5">NAD(P)-binding domain-containing protein</fullName>
    </recommendedName>
</protein>
<dbReference type="Pfam" id="PF05368">
    <property type="entry name" value="NmrA"/>
    <property type="match status" value="1"/>
</dbReference>
<dbReference type="InterPro" id="IPR051783">
    <property type="entry name" value="NAD(P)-dependent_oxidoreduct"/>
</dbReference>
<dbReference type="InterPro" id="IPR036291">
    <property type="entry name" value="NAD(P)-bd_dom_sf"/>
</dbReference>
<dbReference type="EMBL" id="MTYH01000026">
    <property type="protein sequence ID" value="PNP45060.1"/>
    <property type="molecule type" value="Genomic_DNA"/>
</dbReference>
<dbReference type="Gene3D" id="3.40.50.720">
    <property type="entry name" value="NAD(P)-binding Rossmann-like Domain"/>
    <property type="match status" value="1"/>
</dbReference>
<dbReference type="SUPFAM" id="SSF51735">
    <property type="entry name" value="NAD(P)-binding Rossmann-fold domains"/>
    <property type="match status" value="1"/>
</dbReference>
<dbReference type="Pfam" id="PF01370">
    <property type="entry name" value="Epimerase"/>
    <property type="match status" value="1"/>
</dbReference>
<comment type="caution">
    <text evidence="3">The sequence shown here is derived from an EMBL/GenBank/DDBJ whole genome shotgun (WGS) entry which is preliminary data.</text>
</comment>
<sequence length="343" mass="38075">MEGPKLFITGATGYIGGSVLNKIIETHPEFQITALMRKATSDFISQYPNVNIVQGTFDDFEVIENAAQDAEIVIHTGDIDHPGCAKAILSGLAKKTSKSFLIHLTGTACISDMNEQTWEGKVNPRIWDDVQDIDEIYNLPETVWHHAIDQWIADASNDRVKTVAICPPDLYGQSTTVGGRTTYLVPEYVAAIIKYKEAFYLGEGQNIRAVTHIDDLTEFFVLVLEKHLEGGKDLQYGREGFYFATADEVAWKPTAEAINKIGQEQGWLPADTRTVSWTKEQLAAVLPDRSALTLYIWGSNSRAKSTRAKKLGWKPHGPSFWETLPQDCQVAANKQPFSALGIV</sequence>